<evidence type="ECO:0000313" key="2">
    <source>
        <dbReference type="EMBL" id="CAF3963279.1"/>
    </source>
</evidence>
<name>A0A814WAA7_9BILA</name>
<accession>A0A814WAA7</accession>
<reference evidence="1" key="1">
    <citation type="submission" date="2021-02" db="EMBL/GenBank/DDBJ databases">
        <authorList>
            <person name="Nowell W R."/>
        </authorList>
    </citation>
    <scope>NUCLEOTIDE SEQUENCE</scope>
</reference>
<proteinExistence type="predicted"/>
<organism evidence="1 3">
    <name type="scientific">Didymodactylos carnosus</name>
    <dbReference type="NCBI Taxonomy" id="1234261"/>
    <lineage>
        <taxon>Eukaryota</taxon>
        <taxon>Metazoa</taxon>
        <taxon>Spiralia</taxon>
        <taxon>Gnathifera</taxon>
        <taxon>Rotifera</taxon>
        <taxon>Eurotatoria</taxon>
        <taxon>Bdelloidea</taxon>
        <taxon>Philodinida</taxon>
        <taxon>Philodinidae</taxon>
        <taxon>Didymodactylos</taxon>
    </lineage>
</organism>
<dbReference type="AlphaFoldDB" id="A0A814WAA7"/>
<comment type="caution">
    <text evidence="1">The sequence shown here is derived from an EMBL/GenBank/DDBJ whole genome shotgun (WGS) entry which is preliminary data.</text>
</comment>
<dbReference type="EMBL" id="CAJNOQ010008493">
    <property type="protein sequence ID" value="CAF1198658.1"/>
    <property type="molecule type" value="Genomic_DNA"/>
</dbReference>
<keyword evidence="3" id="KW-1185">Reference proteome</keyword>
<evidence type="ECO:0000313" key="1">
    <source>
        <dbReference type="EMBL" id="CAF1198658.1"/>
    </source>
</evidence>
<evidence type="ECO:0000313" key="3">
    <source>
        <dbReference type="Proteomes" id="UP000663829"/>
    </source>
</evidence>
<sequence>MYITNSVYRDTTLPRTTLPRTTLPRTTLPRTTLPRIFRSRHLGIFGSTWWAVEVWAVWDYKWTKRKAKLPNCLIKESHL</sequence>
<dbReference type="Proteomes" id="UP000681722">
    <property type="component" value="Unassembled WGS sequence"/>
</dbReference>
<dbReference type="EMBL" id="CAJOBC010008494">
    <property type="protein sequence ID" value="CAF3963279.1"/>
    <property type="molecule type" value="Genomic_DNA"/>
</dbReference>
<gene>
    <name evidence="1" type="ORF">GPM918_LOCUS23602</name>
    <name evidence="2" type="ORF">SRO942_LOCUS23601</name>
</gene>
<dbReference type="Proteomes" id="UP000663829">
    <property type="component" value="Unassembled WGS sequence"/>
</dbReference>
<protein>
    <submittedName>
        <fullName evidence="1">Uncharacterized protein</fullName>
    </submittedName>
</protein>